<keyword evidence="4 6" id="KW-0067">ATP-binding</keyword>
<keyword evidence="3" id="KW-0547">Nucleotide-binding</keyword>
<evidence type="ECO:0000313" key="6">
    <source>
        <dbReference type="EMBL" id="BAE73460.1"/>
    </source>
</evidence>
<dbReference type="GO" id="GO:0016887">
    <property type="term" value="F:ATP hydrolysis activity"/>
    <property type="evidence" value="ECO:0007669"/>
    <property type="project" value="InterPro"/>
</dbReference>
<dbReference type="InterPro" id="IPR003593">
    <property type="entry name" value="AAA+_ATPase"/>
</dbReference>
<dbReference type="SUPFAM" id="SSF52540">
    <property type="entry name" value="P-loop containing nucleoside triphosphate hydrolases"/>
    <property type="match status" value="1"/>
</dbReference>
<dbReference type="PROSITE" id="PS00211">
    <property type="entry name" value="ABC_TRANSPORTER_1"/>
    <property type="match status" value="1"/>
</dbReference>
<dbReference type="Proteomes" id="UP000001932">
    <property type="component" value="Chromosome"/>
</dbReference>
<dbReference type="STRING" id="343509.SG0185"/>
<evidence type="ECO:0000256" key="2">
    <source>
        <dbReference type="ARBA" id="ARBA00022448"/>
    </source>
</evidence>
<reference evidence="6 7" key="1">
    <citation type="journal article" date="2006" name="Genome Res.">
        <title>Massive genome erosion and functional adaptations provide insights into the symbiotic lifestyle of Sodalis glossinidius in the tsetse host.</title>
        <authorList>
            <person name="Toh H."/>
            <person name="Weiss B.L."/>
            <person name="Perkin S.A.H."/>
            <person name="Yamashita A."/>
            <person name="Oshima K."/>
            <person name="Hattori M."/>
            <person name="Aksoy S."/>
        </authorList>
    </citation>
    <scope>NUCLEOTIDE SEQUENCE [LARGE SCALE GENOMIC DNA]</scope>
    <source>
        <strain evidence="7">morsitans</strain>
    </source>
</reference>
<dbReference type="AlphaFoldDB" id="Q2NWL5"/>
<dbReference type="eggNOG" id="COG1121">
    <property type="taxonomic scope" value="Bacteria"/>
</dbReference>
<comment type="similarity">
    <text evidence="1">Belongs to the ABC transporter superfamily.</text>
</comment>
<dbReference type="PANTHER" id="PTHR42734">
    <property type="entry name" value="METAL TRANSPORT SYSTEM ATP-BINDING PROTEIN TM_0124-RELATED"/>
    <property type="match status" value="1"/>
</dbReference>
<dbReference type="PROSITE" id="PS50893">
    <property type="entry name" value="ABC_TRANSPORTER_2"/>
    <property type="match status" value="1"/>
</dbReference>
<sequence>MGHHHLVDDAAMIMLRDLVTGYQGQGIGVPLDGRFDSGSMTAIVGANGSGKSTLLKTLAGLLPPVQGSLSFGPAGRPRIGYLPQQVEMDRQFPLTVFDVVAMGCWPASGLLRRINRAGQAAIWQALTRVGLETLAQCAISTLSGGQFQRMLFARLLVQEAPLILLDEPFSGIDKPTCGLLMTVIEQLHRQGRTIIVVLHDNQLVAQHFPQTLWLSSSQPAWGPSSRVLATWPDFAAPMPPLCLLSV</sequence>
<dbReference type="GO" id="GO:0005524">
    <property type="term" value="F:ATP binding"/>
    <property type="evidence" value="ECO:0007669"/>
    <property type="project" value="UniProtKB-KW"/>
</dbReference>
<evidence type="ECO:0000256" key="4">
    <source>
        <dbReference type="ARBA" id="ARBA00022840"/>
    </source>
</evidence>
<name>Q2NWL5_SODGM</name>
<dbReference type="InterPro" id="IPR050153">
    <property type="entry name" value="Metal_Ion_Import_ABC"/>
</dbReference>
<dbReference type="Pfam" id="PF00005">
    <property type="entry name" value="ABC_tran"/>
    <property type="match status" value="1"/>
</dbReference>
<gene>
    <name evidence="6" type="ordered locus">SG0185</name>
</gene>
<dbReference type="SMART" id="SM00382">
    <property type="entry name" value="AAA"/>
    <property type="match status" value="1"/>
</dbReference>
<keyword evidence="7" id="KW-1185">Reference proteome</keyword>
<organism evidence="6 7">
    <name type="scientific">Sodalis glossinidius (strain morsitans)</name>
    <dbReference type="NCBI Taxonomy" id="343509"/>
    <lineage>
        <taxon>Bacteria</taxon>
        <taxon>Pseudomonadati</taxon>
        <taxon>Pseudomonadota</taxon>
        <taxon>Gammaproteobacteria</taxon>
        <taxon>Enterobacterales</taxon>
        <taxon>Bruguierivoracaceae</taxon>
        <taxon>Sodalis</taxon>
    </lineage>
</organism>
<dbReference type="InterPro" id="IPR003439">
    <property type="entry name" value="ABC_transporter-like_ATP-bd"/>
</dbReference>
<protein>
    <submittedName>
        <fullName evidence="6">Metal ion ABC transporter ATP-binding component</fullName>
    </submittedName>
</protein>
<dbReference type="KEGG" id="sgl:SG0185"/>
<evidence type="ECO:0000256" key="1">
    <source>
        <dbReference type="ARBA" id="ARBA00005417"/>
    </source>
</evidence>
<feature type="domain" description="ABC transporter" evidence="5">
    <location>
        <begin position="13"/>
        <end position="241"/>
    </location>
</feature>
<dbReference type="InterPro" id="IPR027417">
    <property type="entry name" value="P-loop_NTPase"/>
</dbReference>
<dbReference type="HOGENOM" id="CLU_000604_1_11_6"/>
<evidence type="ECO:0000256" key="3">
    <source>
        <dbReference type="ARBA" id="ARBA00022741"/>
    </source>
</evidence>
<dbReference type="CDD" id="cd03235">
    <property type="entry name" value="ABC_Metallic_Cations"/>
    <property type="match status" value="1"/>
</dbReference>
<dbReference type="EMBL" id="AP008232">
    <property type="protein sequence ID" value="BAE73460.1"/>
    <property type="molecule type" value="Genomic_DNA"/>
</dbReference>
<dbReference type="InterPro" id="IPR017871">
    <property type="entry name" value="ABC_transporter-like_CS"/>
</dbReference>
<evidence type="ECO:0000313" key="7">
    <source>
        <dbReference type="Proteomes" id="UP000001932"/>
    </source>
</evidence>
<keyword evidence="2" id="KW-0813">Transport</keyword>
<evidence type="ECO:0000259" key="5">
    <source>
        <dbReference type="PROSITE" id="PS50893"/>
    </source>
</evidence>
<accession>Q2NWL5</accession>
<dbReference type="PANTHER" id="PTHR42734:SF5">
    <property type="entry name" value="IRON TRANSPORT SYSTEM ATP-BINDING PROTEIN HI_0361-RELATED"/>
    <property type="match status" value="1"/>
</dbReference>
<proteinExistence type="inferred from homology"/>
<dbReference type="Gene3D" id="3.40.50.300">
    <property type="entry name" value="P-loop containing nucleotide triphosphate hydrolases"/>
    <property type="match status" value="1"/>
</dbReference>